<reference evidence="7" key="1">
    <citation type="journal article" date="2017" name="bioRxiv">
        <title>Comparative analysis of the genomes of Stylophora pistillata and Acropora digitifera provides evidence for extensive differences between species of corals.</title>
        <authorList>
            <person name="Voolstra C.R."/>
            <person name="Li Y."/>
            <person name="Liew Y.J."/>
            <person name="Baumgarten S."/>
            <person name="Zoccola D."/>
            <person name="Flot J.-F."/>
            <person name="Tambutte S."/>
            <person name="Allemand D."/>
            <person name="Aranda M."/>
        </authorList>
    </citation>
    <scope>NUCLEOTIDE SEQUENCE [LARGE SCALE GENOMIC DNA]</scope>
</reference>
<dbReference type="InterPro" id="IPR028748">
    <property type="entry name" value="CATSPERB"/>
</dbReference>
<evidence type="ECO:0000259" key="2">
    <source>
        <dbReference type="Pfam" id="PF15149"/>
    </source>
</evidence>
<comment type="caution">
    <text evidence="6">The sequence shown here is derived from an EMBL/GenBank/DDBJ whole genome shotgun (WGS) entry which is preliminary data.</text>
</comment>
<dbReference type="EMBL" id="LSMT01000069">
    <property type="protein sequence ID" value="PFX29195.1"/>
    <property type="molecule type" value="Genomic_DNA"/>
</dbReference>
<protein>
    <submittedName>
        <fullName evidence="6">Cation channel sperm-associated protein subunit beta</fullName>
    </submittedName>
</protein>
<dbReference type="Proteomes" id="UP000225706">
    <property type="component" value="Unassembled WGS sequence"/>
</dbReference>
<dbReference type="PANTHER" id="PTHR14705:SF0">
    <property type="entry name" value="CATION CHANNEL SPERM-ASSOCIATED AUXILIARY SUBUNIT BETA"/>
    <property type="match status" value="1"/>
</dbReference>
<keyword evidence="1" id="KW-0732">Signal</keyword>
<dbReference type="OrthoDB" id="2159869at2759"/>
<organism evidence="6 7">
    <name type="scientific">Stylophora pistillata</name>
    <name type="common">Smooth cauliflower coral</name>
    <dbReference type="NCBI Taxonomy" id="50429"/>
    <lineage>
        <taxon>Eukaryota</taxon>
        <taxon>Metazoa</taxon>
        <taxon>Cnidaria</taxon>
        <taxon>Anthozoa</taxon>
        <taxon>Hexacorallia</taxon>
        <taxon>Scleractinia</taxon>
        <taxon>Astrocoeniina</taxon>
        <taxon>Pocilloporidae</taxon>
        <taxon>Stylophora</taxon>
    </lineage>
</organism>
<dbReference type="InterPro" id="IPR048786">
    <property type="entry name" value="CATSPERB_N"/>
</dbReference>
<dbReference type="Pfam" id="PF21541">
    <property type="entry name" value="CATSPERB_1st"/>
    <property type="match status" value="1"/>
</dbReference>
<dbReference type="Pfam" id="PF22830">
    <property type="entry name" value="CATSPERB_head"/>
    <property type="match status" value="1"/>
</dbReference>
<dbReference type="PANTHER" id="PTHR14705">
    <property type="entry name" value="CATION CHANNEL SPERM-ASSOCIATED PROTEIN SUBUNIT BETA"/>
    <property type="match status" value="1"/>
</dbReference>
<feature type="domain" description="Cation channel sperm-associated auxiliary subunit beta 2nd" evidence="4">
    <location>
        <begin position="182"/>
        <end position="507"/>
    </location>
</feature>
<evidence type="ECO:0000256" key="1">
    <source>
        <dbReference type="SAM" id="SignalP"/>
    </source>
</evidence>
<evidence type="ECO:0000313" key="7">
    <source>
        <dbReference type="Proteomes" id="UP000225706"/>
    </source>
</evidence>
<accession>A0A2B4SL99</accession>
<evidence type="ECO:0000313" key="6">
    <source>
        <dbReference type="EMBL" id="PFX29195.1"/>
    </source>
</evidence>
<dbReference type="InterPro" id="IPR053903">
    <property type="entry name" value="CATSPERB_head"/>
</dbReference>
<evidence type="ECO:0000259" key="4">
    <source>
        <dbReference type="Pfam" id="PF21548"/>
    </source>
</evidence>
<dbReference type="STRING" id="50429.A0A2B4SL99"/>
<feature type="domain" description="Cation channel sperm-associated protein subunit beta C-terminal" evidence="2">
    <location>
        <begin position="949"/>
        <end position="1173"/>
    </location>
</feature>
<evidence type="ECO:0000259" key="5">
    <source>
        <dbReference type="Pfam" id="PF22830"/>
    </source>
</evidence>
<feature type="signal peptide" evidence="1">
    <location>
        <begin position="1"/>
        <end position="26"/>
    </location>
</feature>
<dbReference type="GO" id="GO:0005929">
    <property type="term" value="C:cilium"/>
    <property type="evidence" value="ECO:0007669"/>
    <property type="project" value="TreeGrafter"/>
</dbReference>
<feature type="domain" description="Cation channel sperm-associated auxiliary subunit beta N-terminal" evidence="3">
    <location>
        <begin position="55"/>
        <end position="161"/>
    </location>
</feature>
<proteinExistence type="predicted"/>
<sequence length="1361" mass="153950">MSSSSRFFVLALHFVIILLQKQHSNAFIDFGDRGSVEAVVFEEFSSQFREPYNLLYFKSASLVVYCQLRNRSSDTQNSRNVLVNEYSSQGMAPTITIVTLGWSKSYFFNELIQDEDSYWKMNISKEELSEHFHEESKGRIPWQFRVELGQGLNLFESWGNLIIPDFDPLFSVEFGDSLSDQNAIPVVEDVIVWQHPCTPGFAVLVPVFEVKESFTGCYMAVTHGSFTSNTTLWYDLLHRSSGKPDNYSICKESSFASCERLLILDLALFSNRILLVTSKGVLRSESINEASGFNKTKLQFHRVSNIHPIIEQAFKDGTVERDRIKLHHTAHCDGQEILITEHAAHLVYTPAGREHSILLLSEPPFDKWSSIELPDQIKSFAVLGVTWDIQRATVVLLMKDPFKVQCLVAVLHPQTFQPIQAIFRFPNHVNFKRINLHVHTHVIFVYGSQVWLSLDGGNSFKKILDTQLRGDFVSALFTNPLGDAFALVTSLGAVYSGWSGIPRVSRIEPPGSFSKCSIKLPYFQHHKSVNIICVQNVSSALKFNTYSIDLASQIKADRIVHHRPLLVHFVSERKVEFFAFCGDAFFSDQIGCSDSFQQSDVGRVVRTKSGGSALITEVHDSKPSSDFSAPVTALVIKPFGLVDRSDSPALHYTLQVNITGSHAELHLQNSGNDSGWRGADIGKTVLLFNGVSLILTTCISLSSATGRLPTSWDSSEMYTECFEEGMWYLMDFRPFRGFRPLSYLVLQVRLMDVNHAIAEKVNDQFSFSRDFIGHILKFDHEWGLITSVNDTSVEIMNPGNLKPGNYTNNWGFYQAQVSNDSYTPYIPKPQFHDWWLAEDDCRHFLVEDPPSKLELYHLDSGQSLNFTLRIIFKGVADNNPEKPLVRLFIGKPSLFYVKSSYRYQNMNHTLRVTLTKRPFVVGISSVSVRLEQTASLLCKEASYTVHGGCPPDKKLRFLYPTSFSLDAFLDSEITDSKGIVRNMKVPSNYRTPSSRGKAIPMSENAYNVDPQKPLYKTTYTITRMTLRYKQCKGKKFRSDCGCTRQMRGSSLVEHSDCIDTVYRVMFSEKITPRFVVSQEHKEDEPLRFPFYLEELNQRKDFIVLSPSDLTFVGISSPVLEQSLNSSIQFEGSGLYHFRAQIVQENYTFGILTDEFVVFVVDAPLPFPVKDVMDREKRPIVLRGAENDTKHVWNGAVGRPRRTSAPAELPPMKDALPKLTVNTRVRTLSLRGGEKSSEMHTKQWNTGYTTNSKICENPSTARALVGTKIDDSLKRPLSALKSSDNSVTTCCLGIKDDNNILDSRKLARKCLTQEALICHELGLAEMDEDSAEKKKDTIVRWLNSEALSSSDWKGLEKLRAFP</sequence>
<gene>
    <name evidence="6" type="primary">CATSPERB</name>
    <name evidence="6" type="ORF">AWC38_SpisGene6046</name>
</gene>
<dbReference type="Pfam" id="PF21548">
    <property type="entry name" value="CATSPERB_2nd"/>
    <property type="match status" value="1"/>
</dbReference>
<dbReference type="GO" id="GO:0036128">
    <property type="term" value="C:CatSper complex"/>
    <property type="evidence" value="ECO:0007669"/>
    <property type="project" value="InterPro"/>
</dbReference>
<feature type="chain" id="PRO_5013401184" evidence="1">
    <location>
        <begin position="27"/>
        <end position="1361"/>
    </location>
</feature>
<feature type="domain" description="CATSPERB head" evidence="5">
    <location>
        <begin position="565"/>
        <end position="732"/>
    </location>
</feature>
<name>A0A2B4SL99_STYPI</name>
<dbReference type="Pfam" id="PF15149">
    <property type="entry name" value="CATSPERB_C"/>
    <property type="match status" value="1"/>
</dbReference>
<dbReference type="InterPro" id="IPR048788">
    <property type="entry name" value="CATSPERB_2nd"/>
</dbReference>
<dbReference type="InterPro" id="IPR048789">
    <property type="entry name" value="CATSPERB_C"/>
</dbReference>
<keyword evidence="7" id="KW-1185">Reference proteome</keyword>
<evidence type="ECO:0000259" key="3">
    <source>
        <dbReference type="Pfam" id="PF21541"/>
    </source>
</evidence>